<dbReference type="PANTHER" id="PTHR30157">
    <property type="entry name" value="FERRIC REDUCTASE, NADPH-DEPENDENT"/>
    <property type="match status" value="1"/>
</dbReference>
<dbReference type="InterPro" id="IPR017927">
    <property type="entry name" value="FAD-bd_FR_type"/>
</dbReference>
<accession>A0A848HH71</accession>
<name>A0A848HH71_9BURK</name>
<dbReference type="Pfam" id="PF04954">
    <property type="entry name" value="SIP"/>
    <property type="match status" value="1"/>
</dbReference>
<dbReference type="InterPro" id="IPR039374">
    <property type="entry name" value="SIP_fam"/>
</dbReference>
<dbReference type="Proteomes" id="UP000541185">
    <property type="component" value="Unassembled WGS sequence"/>
</dbReference>
<dbReference type="InterPro" id="IPR013113">
    <property type="entry name" value="SIP_FAD-bd"/>
</dbReference>
<dbReference type="PANTHER" id="PTHR30157:SF0">
    <property type="entry name" value="NADPH-DEPENDENT FERRIC-CHELATE REDUCTASE"/>
    <property type="match status" value="1"/>
</dbReference>
<evidence type="ECO:0000313" key="3">
    <source>
        <dbReference type="EMBL" id="NML47018.1"/>
    </source>
</evidence>
<dbReference type="Gene3D" id="3.40.50.80">
    <property type="entry name" value="Nucleotide-binding domain of ferredoxin-NADP reductase (FNR) module"/>
    <property type="match status" value="1"/>
</dbReference>
<evidence type="ECO:0000313" key="4">
    <source>
        <dbReference type="Proteomes" id="UP000541185"/>
    </source>
</evidence>
<feature type="domain" description="FAD-binding FR-type" evidence="2">
    <location>
        <begin position="15"/>
        <end position="115"/>
    </location>
</feature>
<dbReference type="SUPFAM" id="SSF63380">
    <property type="entry name" value="Riboflavin synthase domain-like"/>
    <property type="match status" value="1"/>
</dbReference>
<dbReference type="InterPro" id="IPR039261">
    <property type="entry name" value="FNR_nucleotide-bd"/>
</dbReference>
<dbReference type="EMBL" id="JABBFX010000003">
    <property type="protein sequence ID" value="NML47018.1"/>
    <property type="molecule type" value="Genomic_DNA"/>
</dbReference>
<dbReference type="InterPro" id="IPR007037">
    <property type="entry name" value="SIP_rossman_dom"/>
</dbReference>
<reference evidence="3 4" key="1">
    <citation type="submission" date="2020-04" db="EMBL/GenBank/DDBJ databases">
        <title>Ramlibacter sp. G-1-2-2 isolated from soil.</title>
        <authorList>
            <person name="Dahal R.H."/>
        </authorList>
    </citation>
    <scope>NUCLEOTIDE SEQUENCE [LARGE SCALE GENOMIC DNA]</scope>
    <source>
        <strain evidence="3 4">G-1-2-2</strain>
    </source>
</reference>
<dbReference type="Pfam" id="PF08021">
    <property type="entry name" value="FAD_binding_9"/>
    <property type="match status" value="1"/>
</dbReference>
<dbReference type="Gene3D" id="2.40.30.10">
    <property type="entry name" value="Translation factors"/>
    <property type="match status" value="2"/>
</dbReference>
<comment type="similarity">
    <text evidence="1">Belongs to the SIP oxidoreductase family.</text>
</comment>
<proteinExistence type="inferred from homology"/>
<dbReference type="GO" id="GO:0016491">
    <property type="term" value="F:oxidoreductase activity"/>
    <property type="evidence" value="ECO:0007669"/>
    <property type="project" value="InterPro"/>
</dbReference>
<dbReference type="CDD" id="cd06193">
    <property type="entry name" value="siderophore_interacting"/>
    <property type="match status" value="1"/>
</dbReference>
<sequence>MQTTQRRVQRVRHELKRRNVEVAAVAPAGAGFRAITFAGEDLADFLSASFDDHVKFMVGDDVRRDYTPRRWDNAARTLTIEFALHGHGPAASWARAAKPGDSAVIGGPRGSMIIPTDYDWHLLAGDASALPAITRRLEELPAGTRAIVIVQAEPEDRRELASAAQVDLRWVRSEQEFVAALRAQALPAGEGYAWAAGEASVMKEVRGVLLQDKQHPKEAMRVAAYWKRGAAAHHENLED</sequence>
<evidence type="ECO:0000259" key="2">
    <source>
        <dbReference type="PROSITE" id="PS51384"/>
    </source>
</evidence>
<organism evidence="3 4">
    <name type="scientific">Ramlibacter agri</name>
    <dbReference type="NCBI Taxonomy" id="2728837"/>
    <lineage>
        <taxon>Bacteria</taxon>
        <taxon>Pseudomonadati</taxon>
        <taxon>Pseudomonadota</taxon>
        <taxon>Betaproteobacteria</taxon>
        <taxon>Burkholderiales</taxon>
        <taxon>Comamonadaceae</taxon>
        <taxon>Ramlibacter</taxon>
    </lineage>
</organism>
<dbReference type="PROSITE" id="PS51384">
    <property type="entry name" value="FAD_FR"/>
    <property type="match status" value="1"/>
</dbReference>
<dbReference type="AlphaFoldDB" id="A0A848HH71"/>
<comment type="caution">
    <text evidence="3">The sequence shown here is derived from an EMBL/GenBank/DDBJ whole genome shotgun (WGS) entry which is preliminary data.</text>
</comment>
<evidence type="ECO:0000256" key="1">
    <source>
        <dbReference type="ARBA" id="ARBA00035644"/>
    </source>
</evidence>
<gene>
    <name evidence="3" type="ORF">HHL11_24955</name>
</gene>
<protein>
    <submittedName>
        <fullName evidence="3">Siderophore-interacting protein</fullName>
    </submittedName>
</protein>
<keyword evidence="4" id="KW-1185">Reference proteome</keyword>
<dbReference type="InterPro" id="IPR017938">
    <property type="entry name" value="Riboflavin_synthase-like_b-brl"/>
</dbReference>